<dbReference type="EMBL" id="JAAONZ010000005">
    <property type="protein sequence ID" value="NHO65658.1"/>
    <property type="molecule type" value="Genomic_DNA"/>
</dbReference>
<sequence length="281" mass="29666">MTSSLSLFQNKTALILGGGNGIGRAIAEEFARRGAALAVADIDEAGAATTAAHIEANGGKSCSFQCDVTCNDSLHRTFSRAEQTLGEIDIVVNNVGVIISGNPEDIPLSEWQRVVNLNLMPVVRSNEIILPKMIARGGGYIVNTASFSGLYPYASNRIPYAASKAGVVALTESLALYLLPKGIQISCFCPGPVMTGVMQGMKSWSDNAIMSGPGAQFELISAEQAGTILADGMEEKRIFIPTHASVLEEMQRHAADPDAYIRQKIEAIASGNLGLPAKPSL</sequence>
<accession>A0A9E5JRZ6</accession>
<dbReference type="PANTHER" id="PTHR43669">
    <property type="entry name" value="5-KETO-D-GLUCONATE 5-REDUCTASE"/>
    <property type="match status" value="1"/>
</dbReference>
<organism evidence="4 5">
    <name type="scientific">Pseudomaricurvus hydrocarbonicus</name>
    <dbReference type="NCBI Taxonomy" id="1470433"/>
    <lineage>
        <taxon>Bacteria</taxon>
        <taxon>Pseudomonadati</taxon>
        <taxon>Pseudomonadota</taxon>
        <taxon>Gammaproteobacteria</taxon>
        <taxon>Cellvibrionales</taxon>
        <taxon>Cellvibrionaceae</taxon>
        <taxon>Pseudomaricurvus</taxon>
    </lineage>
</organism>
<dbReference type="SUPFAM" id="SSF51735">
    <property type="entry name" value="NAD(P)-binding Rossmann-fold domains"/>
    <property type="match status" value="1"/>
</dbReference>
<keyword evidence="2" id="KW-0560">Oxidoreductase</keyword>
<dbReference type="PRINTS" id="PR00080">
    <property type="entry name" value="SDRFAMILY"/>
</dbReference>
<dbReference type="GO" id="GO:0016491">
    <property type="term" value="F:oxidoreductase activity"/>
    <property type="evidence" value="ECO:0007669"/>
    <property type="project" value="UniProtKB-KW"/>
</dbReference>
<protein>
    <submittedName>
        <fullName evidence="4">SDR family oxidoreductase</fullName>
    </submittedName>
</protein>
<name>A0A9E5JRZ6_9GAMM</name>
<evidence type="ECO:0000256" key="2">
    <source>
        <dbReference type="ARBA" id="ARBA00023002"/>
    </source>
</evidence>
<dbReference type="InterPro" id="IPR002347">
    <property type="entry name" value="SDR_fam"/>
</dbReference>
<dbReference type="Proteomes" id="UP000787472">
    <property type="component" value="Unassembled WGS sequence"/>
</dbReference>
<reference evidence="4" key="1">
    <citation type="submission" date="2020-03" db="EMBL/GenBank/DDBJ databases">
        <authorList>
            <person name="Guo F."/>
        </authorList>
    </citation>
    <scope>NUCLEOTIDE SEQUENCE</scope>
    <source>
        <strain evidence="4">JCM 30134</strain>
    </source>
</reference>
<evidence type="ECO:0000256" key="3">
    <source>
        <dbReference type="RuleBase" id="RU000363"/>
    </source>
</evidence>
<dbReference type="RefSeq" id="WP_167185021.1">
    <property type="nucleotide sequence ID" value="NZ_JAAONZ010000005.1"/>
</dbReference>
<gene>
    <name evidence="4" type="ORF">G8770_08905</name>
</gene>
<evidence type="ECO:0000313" key="5">
    <source>
        <dbReference type="Proteomes" id="UP000787472"/>
    </source>
</evidence>
<comment type="caution">
    <text evidence="4">The sequence shown here is derived from an EMBL/GenBank/DDBJ whole genome shotgun (WGS) entry which is preliminary data.</text>
</comment>
<comment type="similarity">
    <text evidence="1 3">Belongs to the short-chain dehydrogenases/reductases (SDR) family.</text>
</comment>
<dbReference type="PANTHER" id="PTHR43669:SF3">
    <property type="entry name" value="ALCOHOL DEHYDROGENASE, PUTATIVE (AFU_ORTHOLOGUE AFUA_3G03445)-RELATED"/>
    <property type="match status" value="1"/>
</dbReference>
<dbReference type="InterPro" id="IPR036291">
    <property type="entry name" value="NAD(P)-bd_dom_sf"/>
</dbReference>
<evidence type="ECO:0000256" key="1">
    <source>
        <dbReference type="ARBA" id="ARBA00006484"/>
    </source>
</evidence>
<dbReference type="Pfam" id="PF00106">
    <property type="entry name" value="adh_short"/>
    <property type="match status" value="1"/>
</dbReference>
<dbReference type="AlphaFoldDB" id="A0A9E5JRZ6"/>
<keyword evidence="5" id="KW-1185">Reference proteome</keyword>
<evidence type="ECO:0000313" key="4">
    <source>
        <dbReference type="EMBL" id="NHO65658.1"/>
    </source>
</evidence>
<dbReference type="Gene3D" id="3.40.50.720">
    <property type="entry name" value="NAD(P)-binding Rossmann-like Domain"/>
    <property type="match status" value="1"/>
</dbReference>
<dbReference type="CDD" id="cd05233">
    <property type="entry name" value="SDR_c"/>
    <property type="match status" value="1"/>
</dbReference>
<proteinExistence type="inferred from homology"/>
<dbReference type="PRINTS" id="PR00081">
    <property type="entry name" value="GDHRDH"/>
</dbReference>